<dbReference type="InterPro" id="IPR000644">
    <property type="entry name" value="CBS_dom"/>
</dbReference>
<dbReference type="InterPro" id="IPR046342">
    <property type="entry name" value="CBS_dom_sf"/>
</dbReference>
<feature type="active site" evidence="15">
    <location>
        <position position="60"/>
    </location>
</feature>
<keyword evidence="13 14" id="KW-0472">Membrane</keyword>
<dbReference type="InterPro" id="IPR008915">
    <property type="entry name" value="Peptidase_M50"/>
</dbReference>
<keyword evidence="5 14" id="KW-0812">Transmembrane</keyword>
<dbReference type="RefSeq" id="WP_147922515.1">
    <property type="nucleotide sequence ID" value="NZ_VRTY01000056.1"/>
</dbReference>
<evidence type="ECO:0000256" key="15">
    <source>
        <dbReference type="PIRSR" id="PIRSR006404-1"/>
    </source>
</evidence>
<keyword evidence="12 17" id="KW-0129">CBS domain</keyword>
<evidence type="ECO:0000256" key="8">
    <source>
        <dbReference type="ARBA" id="ARBA00022801"/>
    </source>
</evidence>
<evidence type="ECO:0000256" key="13">
    <source>
        <dbReference type="ARBA" id="ARBA00023136"/>
    </source>
</evidence>
<dbReference type="InterPro" id="IPR016483">
    <property type="entry name" value="UCP006404_Pept_M50_CBS"/>
</dbReference>
<feature type="transmembrane region" description="Helical" evidence="14">
    <location>
        <begin position="99"/>
        <end position="120"/>
    </location>
</feature>
<dbReference type="GO" id="GO:0006508">
    <property type="term" value="P:proteolysis"/>
    <property type="evidence" value="ECO:0007669"/>
    <property type="project" value="UniProtKB-KW"/>
</dbReference>
<keyword evidence="4 14" id="KW-0645">Protease</keyword>
<keyword evidence="20" id="KW-1185">Reference proteome</keyword>
<evidence type="ECO:0000256" key="2">
    <source>
        <dbReference type="ARBA" id="ARBA00007931"/>
    </source>
</evidence>
<gene>
    <name evidence="19" type="ORF">FVR03_14685</name>
</gene>
<dbReference type="EMBL" id="VRTY01000056">
    <property type="protein sequence ID" value="TXK37777.1"/>
    <property type="molecule type" value="Genomic_DNA"/>
</dbReference>
<feature type="transmembrane region" description="Helical" evidence="14">
    <location>
        <begin position="42"/>
        <end position="61"/>
    </location>
</feature>
<keyword evidence="7" id="KW-0677">Repeat</keyword>
<evidence type="ECO:0000259" key="18">
    <source>
        <dbReference type="PROSITE" id="PS51371"/>
    </source>
</evidence>
<keyword evidence="3" id="KW-1003">Cell membrane</keyword>
<evidence type="ECO:0000256" key="11">
    <source>
        <dbReference type="ARBA" id="ARBA00023049"/>
    </source>
</evidence>
<comment type="cofactor">
    <cofactor evidence="14 16">
        <name>Zn(2+)</name>
        <dbReference type="ChEBI" id="CHEBI:29105"/>
    </cofactor>
    <text evidence="14 16">Binds 1 zinc ion per subunit.</text>
</comment>
<dbReference type="Pfam" id="PF00571">
    <property type="entry name" value="CBS"/>
    <property type="match status" value="2"/>
</dbReference>
<keyword evidence="6 14" id="KW-0479">Metal-binding</keyword>
<evidence type="ECO:0000256" key="3">
    <source>
        <dbReference type="ARBA" id="ARBA00022475"/>
    </source>
</evidence>
<evidence type="ECO:0000256" key="16">
    <source>
        <dbReference type="PIRSR" id="PIRSR006404-2"/>
    </source>
</evidence>
<keyword evidence="8 14" id="KW-0378">Hydrolase</keyword>
<comment type="subcellular location">
    <subcellularLocation>
        <location evidence="1">Cell membrane</location>
        <topology evidence="1">Multi-pass membrane protein</topology>
    </subcellularLocation>
</comment>
<evidence type="ECO:0000256" key="4">
    <source>
        <dbReference type="ARBA" id="ARBA00022670"/>
    </source>
</evidence>
<evidence type="ECO:0000256" key="10">
    <source>
        <dbReference type="ARBA" id="ARBA00022989"/>
    </source>
</evidence>
<evidence type="ECO:0000256" key="17">
    <source>
        <dbReference type="PROSITE-ProRule" id="PRU00703"/>
    </source>
</evidence>
<dbReference type="PANTHER" id="PTHR39188">
    <property type="entry name" value="MEMBRANE-ASSOCIATED ZINC METALLOPROTEASE M50B"/>
    <property type="match status" value="1"/>
</dbReference>
<dbReference type="PROSITE" id="PS51371">
    <property type="entry name" value="CBS"/>
    <property type="match status" value="2"/>
</dbReference>
<feature type="binding site" evidence="16">
    <location>
        <position position="63"/>
    </location>
    <ligand>
        <name>Zn(2+)</name>
        <dbReference type="ChEBI" id="CHEBI:29105"/>
        <note>catalytic</note>
    </ligand>
</feature>
<dbReference type="Gene3D" id="3.10.580.10">
    <property type="entry name" value="CBS-domain"/>
    <property type="match status" value="1"/>
</dbReference>
<dbReference type="PIRSF" id="PIRSF006404">
    <property type="entry name" value="UCP006404_Pept_M50_CBS"/>
    <property type="match status" value="1"/>
</dbReference>
<keyword evidence="10 14" id="KW-1133">Transmembrane helix</keyword>
<dbReference type="GO" id="GO:0008237">
    <property type="term" value="F:metallopeptidase activity"/>
    <property type="evidence" value="ECO:0007669"/>
    <property type="project" value="UniProtKB-UniRule"/>
</dbReference>
<feature type="transmembrane region" description="Helical" evidence="14">
    <location>
        <begin position="12"/>
        <end position="30"/>
    </location>
</feature>
<evidence type="ECO:0000256" key="12">
    <source>
        <dbReference type="ARBA" id="ARBA00023122"/>
    </source>
</evidence>
<dbReference type="GO" id="GO:0005886">
    <property type="term" value="C:plasma membrane"/>
    <property type="evidence" value="ECO:0007669"/>
    <property type="project" value="UniProtKB-SubCell"/>
</dbReference>
<dbReference type="Pfam" id="PF02163">
    <property type="entry name" value="Peptidase_M50"/>
    <property type="match status" value="2"/>
</dbReference>
<keyword evidence="9 14" id="KW-0862">Zinc</keyword>
<dbReference type="Proteomes" id="UP000321926">
    <property type="component" value="Unassembled WGS sequence"/>
</dbReference>
<reference evidence="19 20" key="1">
    <citation type="submission" date="2019-08" db="EMBL/GenBank/DDBJ databases">
        <authorList>
            <person name="Shi S."/>
        </authorList>
    </citation>
    <scope>NUCLEOTIDE SEQUENCE [LARGE SCALE GENOMIC DNA]</scope>
    <source>
        <strain evidence="19 20">GY10130</strain>
    </source>
</reference>
<feature type="binding site" evidence="16">
    <location>
        <position position="163"/>
    </location>
    <ligand>
        <name>Zn(2+)</name>
        <dbReference type="ChEBI" id="CHEBI:29105"/>
        <note>catalytic</note>
    </ligand>
</feature>
<accession>A0A5C8JM61</accession>
<evidence type="ECO:0000256" key="5">
    <source>
        <dbReference type="ARBA" id="ARBA00022692"/>
    </source>
</evidence>
<protein>
    <recommendedName>
        <fullName evidence="14">Zinc metalloprotease</fullName>
    </recommendedName>
</protein>
<evidence type="ECO:0000256" key="1">
    <source>
        <dbReference type="ARBA" id="ARBA00004651"/>
    </source>
</evidence>
<dbReference type="SMART" id="SM00116">
    <property type="entry name" value="CBS"/>
    <property type="match status" value="2"/>
</dbReference>
<feature type="transmembrane region" description="Helical" evidence="14">
    <location>
        <begin position="140"/>
        <end position="160"/>
    </location>
</feature>
<evidence type="ECO:0000313" key="20">
    <source>
        <dbReference type="Proteomes" id="UP000321926"/>
    </source>
</evidence>
<name>A0A5C8JM61_9BACT</name>
<keyword evidence="11 14" id="KW-0482">Metalloprotease</keyword>
<evidence type="ECO:0000256" key="7">
    <source>
        <dbReference type="ARBA" id="ARBA00022737"/>
    </source>
</evidence>
<comment type="similarity">
    <text evidence="2 14">Belongs to the peptidase M50B family.</text>
</comment>
<evidence type="ECO:0000256" key="9">
    <source>
        <dbReference type="ARBA" id="ARBA00022833"/>
    </source>
</evidence>
<comment type="caution">
    <text evidence="14">Lacks conserved residue(s) required for the propagation of feature annotation.</text>
</comment>
<evidence type="ECO:0000256" key="6">
    <source>
        <dbReference type="ARBA" id="ARBA00022723"/>
    </source>
</evidence>
<dbReference type="CDD" id="cd06164">
    <property type="entry name" value="S2P-M50_SpoIVFB_CBS"/>
    <property type="match status" value="1"/>
</dbReference>
<dbReference type="GO" id="GO:0046872">
    <property type="term" value="F:metal ion binding"/>
    <property type="evidence" value="ECO:0007669"/>
    <property type="project" value="UniProtKB-UniRule"/>
</dbReference>
<sequence>MKWSLNLGRVAGIKILVHWTFLILIGWIVFSEMRRGSDMTTTLLSVGFVLTIFVCVVLHELGHSLTARKFGIDTKMITLLPIGGVASLERMPSKPKQELLIAIAGPAVNVVIALLLYLVLPPMRELPSEDFFSPISSANFLYLLLFVNLMLVFFNAIPAFPMDGGRVLRALLAFKLGRVRATQIAANLGQLLAMFFVFIGFFYNPFLILIGIFVFFGAHSENIMVQHLDYLKGHRVREGMMTNFVALSPTDTVREALNKLLQGSEHEFVVEQEGQVTGTLTRAQLIEAVKNDQMQTPIADIMTTEVRTFDVQDKLSEAYAELQKNKVPLYPVLENGRLAGVINMDNITEFIMIKSALAQH</sequence>
<feature type="domain" description="CBS" evidence="18">
    <location>
        <begin position="302"/>
        <end position="359"/>
    </location>
</feature>
<feature type="domain" description="CBS" evidence="18">
    <location>
        <begin position="240"/>
        <end position="296"/>
    </location>
</feature>
<dbReference type="PANTHER" id="PTHR39188:SF3">
    <property type="entry name" value="STAGE IV SPORULATION PROTEIN FB"/>
    <property type="match status" value="1"/>
</dbReference>
<evidence type="ECO:0000313" key="19">
    <source>
        <dbReference type="EMBL" id="TXK37777.1"/>
    </source>
</evidence>
<dbReference type="OrthoDB" id="9800627at2"/>
<dbReference type="SUPFAM" id="SSF54631">
    <property type="entry name" value="CBS-domain pair"/>
    <property type="match status" value="1"/>
</dbReference>
<comment type="caution">
    <text evidence="19">The sequence shown here is derived from an EMBL/GenBank/DDBJ whole genome shotgun (WGS) entry which is preliminary data.</text>
</comment>
<dbReference type="AlphaFoldDB" id="A0A5C8JM61"/>
<proteinExistence type="inferred from homology"/>
<evidence type="ECO:0000256" key="14">
    <source>
        <dbReference type="PIRNR" id="PIRNR006404"/>
    </source>
</evidence>
<organism evidence="19 20">
    <name type="scientific">Pontibacter qinzhouensis</name>
    <dbReference type="NCBI Taxonomy" id="2603253"/>
    <lineage>
        <taxon>Bacteria</taxon>
        <taxon>Pseudomonadati</taxon>
        <taxon>Bacteroidota</taxon>
        <taxon>Cytophagia</taxon>
        <taxon>Cytophagales</taxon>
        <taxon>Hymenobacteraceae</taxon>
        <taxon>Pontibacter</taxon>
    </lineage>
</organism>
<feature type="binding site" evidence="16">
    <location>
        <position position="59"/>
    </location>
    <ligand>
        <name>Zn(2+)</name>
        <dbReference type="ChEBI" id="CHEBI:29105"/>
        <note>catalytic</note>
    </ligand>
</feature>